<dbReference type="PROSITE" id="PS00237">
    <property type="entry name" value="G_PROTEIN_RECEP_F1_1"/>
    <property type="match status" value="1"/>
</dbReference>
<proteinExistence type="inferred from homology"/>
<evidence type="ECO:0000256" key="5">
    <source>
        <dbReference type="ARBA" id="ARBA00023136"/>
    </source>
</evidence>
<evidence type="ECO:0000313" key="12">
    <source>
        <dbReference type="Proteomes" id="UP000192578"/>
    </source>
</evidence>
<evidence type="ECO:0000256" key="7">
    <source>
        <dbReference type="ARBA" id="ARBA00023224"/>
    </source>
</evidence>
<protein>
    <recommendedName>
        <fullName evidence="10">G-protein coupled receptors family 1 profile domain-containing protein</fullName>
    </recommendedName>
</protein>
<dbReference type="EMBL" id="MTYJ01000010">
    <property type="protein sequence ID" value="OQV23726.1"/>
    <property type="molecule type" value="Genomic_DNA"/>
</dbReference>
<sequence length="358" mass="40811">MSLAQDNFFEEQSPPNASIIELSEDEFFSVEEQILNIVSLVLYSLILVIGIAGNVLVCYVTVGYPDMRRNTFHLLLANLSLADLLVLVTCVPHAMMNVFSAEQWNKGLALCKTTPIIKYAVAHVSILNILAISVERWLAIQYPLKVMFTPSRHLMGTVYITTRNRILFSIISIWIIGLVSSAPFAWIARIEHPLDVADVEEVGFCRSRMDDEEWKVHYLIAIVILFFGVPFVLLCIVYAFIARHFLCGFRVSHGPTRSLRARKKVVLMLATVVLTFFMSHLPFRILSLWPVISHETIDQLGVISQYSLLYAARFLFYLNSVSHPIILYCMSRAFRHKFRHILCCRPLPVDGQVTTDDE</sequence>
<evidence type="ECO:0000256" key="8">
    <source>
        <dbReference type="RuleBase" id="RU000688"/>
    </source>
</evidence>
<evidence type="ECO:0000313" key="11">
    <source>
        <dbReference type="EMBL" id="OQV23726.1"/>
    </source>
</evidence>
<dbReference type="InterPro" id="IPR017452">
    <property type="entry name" value="GPCR_Rhodpsn_7TM"/>
</dbReference>
<dbReference type="OrthoDB" id="10036964at2759"/>
<accession>A0A1W0X853</accession>
<evidence type="ECO:0000256" key="6">
    <source>
        <dbReference type="ARBA" id="ARBA00023170"/>
    </source>
</evidence>
<comment type="caution">
    <text evidence="11">The sequence shown here is derived from an EMBL/GenBank/DDBJ whole genome shotgun (WGS) entry which is preliminary data.</text>
</comment>
<keyword evidence="3 9" id="KW-1133">Transmembrane helix</keyword>
<evidence type="ECO:0000256" key="3">
    <source>
        <dbReference type="ARBA" id="ARBA00022989"/>
    </source>
</evidence>
<feature type="transmembrane region" description="Helical" evidence="9">
    <location>
        <begin position="74"/>
        <end position="96"/>
    </location>
</feature>
<keyword evidence="2 8" id="KW-0812">Transmembrane</keyword>
<keyword evidence="5 9" id="KW-0472">Membrane</keyword>
<evidence type="ECO:0000259" key="10">
    <source>
        <dbReference type="PROSITE" id="PS50262"/>
    </source>
</evidence>
<feature type="transmembrane region" description="Helical" evidence="9">
    <location>
        <begin position="216"/>
        <end position="241"/>
    </location>
</feature>
<evidence type="ECO:0000256" key="9">
    <source>
        <dbReference type="SAM" id="Phobius"/>
    </source>
</evidence>
<reference evidence="12" key="1">
    <citation type="submission" date="2017-01" db="EMBL/GenBank/DDBJ databases">
        <title>Comparative genomics of anhydrobiosis in the tardigrade Hypsibius dujardini.</title>
        <authorList>
            <person name="Yoshida Y."/>
            <person name="Koutsovoulos G."/>
            <person name="Laetsch D."/>
            <person name="Stevens L."/>
            <person name="Kumar S."/>
            <person name="Horikawa D."/>
            <person name="Ishino K."/>
            <person name="Komine S."/>
            <person name="Tomita M."/>
            <person name="Blaxter M."/>
            <person name="Arakawa K."/>
        </authorList>
    </citation>
    <scope>NUCLEOTIDE SEQUENCE [LARGE SCALE GENOMIC DNA]</scope>
    <source>
        <strain evidence="12">Z151</strain>
    </source>
</reference>
<comment type="similarity">
    <text evidence="8">Belongs to the G-protein coupled receptor 1 family.</text>
</comment>
<dbReference type="PROSITE" id="PS50262">
    <property type="entry name" value="G_PROTEIN_RECEP_F1_2"/>
    <property type="match status" value="1"/>
</dbReference>
<comment type="subcellular location">
    <subcellularLocation>
        <location evidence="1">Membrane</location>
        <topology evidence="1">Multi-pass membrane protein</topology>
    </subcellularLocation>
</comment>
<keyword evidence="4 8" id="KW-0297">G-protein coupled receptor</keyword>
<feature type="transmembrane region" description="Helical" evidence="9">
    <location>
        <begin position="265"/>
        <end position="286"/>
    </location>
</feature>
<dbReference type="Proteomes" id="UP000192578">
    <property type="component" value="Unassembled WGS sequence"/>
</dbReference>
<keyword evidence="12" id="KW-1185">Reference proteome</keyword>
<feature type="transmembrane region" description="Helical" evidence="9">
    <location>
        <begin position="306"/>
        <end position="330"/>
    </location>
</feature>
<evidence type="ECO:0000256" key="4">
    <source>
        <dbReference type="ARBA" id="ARBA00023040"/>
    </source>
</evidence>
<keyword evidence="6 8" id="KW-0675">Receptor</keyword>
<dbReference type="InterPro" id="IPR000276">
    <property type="entry name" value="GPCR_Rhodpsn"/>
</dbReference>
<feature type="domain" description="G-protein coupled receptors family 1 profile" evidence="10">
    <location>
        <begin position="53"/>
        <end position="327"/>
    </location>
</feature>
<dbReference type="GO" id="GO:0004930">
    <property type="term" value="F:G protein-coupled receptor activity"/>
    <property type="evidence" value="ECO:0007669"/>
    <property type="project" value="UniProtKB-KW"/>
</dbReference>
<dbReference type="Gene3D" id="1.20.1070.10">
    <property type="entry name" value="Rhodopsin 7-helix transmembrane proteins"/>
    <property type="match status" value="1"/>
</dbReference>
<evidence type="ECO:0000256" key="2">
    <source>
        <dbReference type="ARBA" id="ARBA00022692"/>
    </source>
</evidence>
<gene>
    <name evidence="11" type="ORF">BV898_02463</name>
</gene>
<dbReference type="PANTHER" id="PTHR24243">
    <property type="entry name" value="G-PROTEIN COUPLED RECEPTOR"/>
    <property type="match status" value="1"/>
</dbReference>
<name>A0A1W0X853_HYPEX</name>
<dbReference type="Pfam" id="PF00001">
    <property type="entry name" value="7tm_1"/>
    <property type="match status" value="1"/>
</dbReference>
<dbReference type="GO" id="GO:0005886">
    <property type="term" value="C:plasma membrane"/>
    <property type="evidence" value="ECO:0007669"/>
    <property type="project" value="TreeGrafter"/>
</dbReference>
<dbReference type="SUPFAM" id="SSF81321">
    <property type="entry name" value="Family A G protein-coupled receptor-like"/>
    <property type="match status" value="1"/>
</dbReference>
<organism evidence="11 12">
    <name type="scientific">Hypsibius exemplaris</name>
    <name type="common">Freshwater tardigrade</name>
    <dbReference type="NCBI Taxonomy" id="2072580"/>
    <lineage>
        <taxon>Eukaryota</taxon>
        <taxon>Metazoa</taxon>
        <taxon>Ecdysozoa</taxon>
        <taxon>Tardigrada</taxon>
        <taxon>Eutardigrada</taxon>
        <taxon>Parachela</taxon>
        <taxon>Hypsibioidea</taxon>
        <taxon>Hypsibiidae</taxon>
        <taxon>Hypsibius</taxon>
    </lineage>
</organism>
<keyword evidence="7 8" id="KW-0807">Transducer</keyword>
<feature type="transmembrane region" description="Helical" evidence="9">
    <location>
        <begin position="116"/>
        <end position="138"/>
    </location>
</feature>
<feature type="transmembrane region" description="Helical" evidence="9">
    <location>
        <begin position="166"/>
        <end position="188"/>
    </location>
</feature>
<dbReference type="PRINTS" id="PR00237">
    <property type="entry name" value="GPCRRHODOPSN"/>
</dbReference>
<dbReference type="PANTHER" id="PTHR24243:SF233">
    <property type="entry name" value="THYROTROPIN-RELEASING HORMONE RECEPTOR"/>
    <property type="match status" value="1"/>
</dbReference>
<feature type="transmembrane region" description="Helical" evidence="9">
    <location>
        <begin position="37"/>
        <end position="62"/>
    </location>
</feature>
<dbReference type="AlphaFoldDB" id="A0A1W0X853"/>
<evidence type="ECO:0000256" key="1">
    <source>
        <dbReference type="ARBA" id="ARBA00004141"/>
    </source>
</evidence>